<evidence type="ECO:0000313" key="11">
    <source>
        <dbReference type="Proteomes" id="UP001082703"/>
    </source>
</evidence>
<feature type="domain" description="Starch synthase catalytic" evidence="9">
    <location>
        <begin position="2"/>
        <end position="235"/>
    </location>
</feature>
<dbReference type="NCBIfam" id="NF001898">
    <property type="entry name" value="PRK00654.1-1"/>
    <property type="match status" value="1"/>
</dbReference>
<dbReference type="Proteomes" id="UP001082703">
    <property type="component" value="Unassembled WGS sequence"/>
</dbReference>
<evidence type="ECO:0000256" key="5">
    <source>
        <dbReference type="ARBA" id="ARBA00022679"/>
    </source>
</evidence>
<dbReference type="PANTHER" id="PTHR45825:SF11">
    <property type="entry name" value="ALPHA AMYLASE DOMAIN-CONTAINING PROTEIN"/>
    <property type="match status" value="1"/>
</dbReference>
<dbReference type="EMBL" id="JAPOHA010000014">
    <property type="protein sequence ID" value="MCY1715031.1"/>
    <property type="molecule type" value="Genomic_DNA"/>
</dbReference>
<evidence type="ECO:0000313" key="10">
    <source>
        <dbReference type="EMBL" id="MCY1715031.1"/>
    </source>
</evidence>
<gene>
    <name evidence="7 10" type="primary">glgA</name>
    <name evidence="10" type="ORF">OUY18_12305</name>
</gene>
<dbReference type="SUPFAM" id="SSF53756">
    <property type="entry name" value="UDP-Glycosyltransferase/glycogen phosphorylase"/>
    <property type="match status" value="1"/>
</dbReference>
<evidence type="ECO:0000256" key="7">
    <source>
        <dbReference type="HAMAP-Rule" id="MF_00484"/>
    </source>
</evidence>
<dbReference type="PANTHER" id="PTHR45825">
    <property type="entry name" value="GRANULE-BOUND STARCH SYNTHASE 1, CHLOROPLASTIC/AMYLOPLASTIC"/>
    <property type="match status" value="1"/>
</dbReference>
<dbReference type="GO" id="GO:0009011">
    <property type="term" value="F:alpha-1,4-glucan glucosyltransferase (ADP-glucose donor) activity"/>
    <property type="evidence" value="ECO:0007669"/>
    <property type="project" value="UniProtKB-EC"/>
</dbReference>
<dbReference type="Pfam" id="PF08323">
    <property type="entry name" value="Glyco_transf_5"/>
    <property type="match status" value="1"/>
</dbReference>
<evidence type="ECO:0000256" key="2">
    <source>
        <dbReference type="ARBA" id="ARBA00002764"/>
    </source>
</evidence>
<dbReference type="Gene3D" id="3.40.50.2000">
    <property type="entry name" value="Glycogen Phosphorylase B"/>
    <property type="match status" value="2"/>
</dbReference>
<dbReference type="NCBIfam" id="TIGR02095">
    <property type="entry name" value="glgA"/>
    <property type="match status" value="1"/>
</dbReference>
<reference evidence="10 11" key="1">
    <citation type="submission" date="2022-11" db="EMBL/GenBank/DDBJ databases">
        <authorList>
            <person name="Caiyu Z."/>
        </authorList>
    </citation>
    <scope>NUCLEOTIDE SEQUENCE [LARGE SCALE GENOMIC DNA]</scope>
    <source>
        <strain evidence="10 11">YR-4</strain>
    </source>
</reference>
<evidence type="ECO:0000259" key="8">
    <source>
        <dbReference type="Pfam" id="PF00534"/>
    </source>
</evidence>
<feature type="domain" description="Glycosyl transferase family 1" evidence="8">
    <location>
        <begin position="284"/>
        <end position="441"/>
    </location>
</feature>
<keyword evidence="5 7" id="KW-0808">Transferase</keyword>
<keyword evidence="4 7" id="KW-0328">Glycosyltransferase</keyword>
<dbReference type="HAMAP" id="MF_00484">
    <property type="entry name" value="Glycogen_synth"/>
    <property type="match status" value="1"/>
</dbReference>
<dbReference type="CDD" id="cd03791">
    <property type="entry name" value="GT5_Glycogen_synthase_DULL1-like"/>
    <property type="match status" value="1"/>
</dbReference>
<dbReference type="EC" id="2.4.1.21" evidence="7"/>
<evidence type="ECO:0000256" key="1">
    <source>
        <dbReference type="ARBA" id="ARBA00001478"/>
    </source>
</evidence>
<comment type="pathway">
    <text evidence="7">Glycan biosynthesis; glycogen biosynthesis.</text>
</comment>
<dbReference type="InterPro" id="IPR011835">
    <property type="entry name" value="GS/SS"/>
</dbReference>
<evidence type="ECO:0000259" key="9">
    <source>
        <dbReference type="Pfam" id="PF08323"/>
    </source>
</evidence>
<name>A0ABT4BYM1_9FIRM</name>
<comment type="catalytic activity">
    <reaction evidence="1 7">
        <text>[(1-&gt;4)-alpha-D-glucosyl](n) + ADP-alpha-D-glucose = [(1-&gt;4)-alpha-D-glucosyl](n+1) + ADP + H(+)</text>
        <dbReference type="Rhea" id="RHEA:18189"/>
        <dbReference type="Rhea" id="RHEA-COMP:9584"/>
        <dbReference type="Rhea" id="RHEA-COMP:9587"/>
        <dbReference type="ChEBI" id="CHEBI:15378"/>
        <dbReference type="ChEBI" id="CHEBI:15444"/>
        <dbReference type="ChEBI" id="CHEBI:57498"/>
        <dbReference type="ChEBI" id="CHEBI:456216"/>
        <dbReference type="EC" id="2.4.1.21"/>
    </reaction>
</comment>
<protein>
    <recommendedName>
        <fullName evidence="7">Glycogen synthase</fullName>
        <ecNumber evidence="7">2.4.1.21</ecNumber>
    </recommendedName>
    <alternativeName>
        <fullName evidence="7">Starch [bacterial glycogen] synthase</fullName>
    </alternativeName>
</protein>
<evidence type="ECO:0000256" key="3">
    <source>
        <dbReference type="ARBA" id="ARBA00010281"/>
    </source>
</evidence>
<comment type="function">
    <text evidence="2 7">Synthesizes alpha-1,4-glucan chains using ADP-glucose.</text>
</comment>
<proteinExistence type="inferred from homology"/>
<comment type="similarity">
    <text evidence="3 7">Belongs to the glycosyltransferase 1 family. Bacterial/plant glycogen synthase subfamily.</text>
</comment>
<keyword evidence="11" id="KW-1185">Reference proteome</keyword>
<dbReference type="InterPro" id="IPR001296">
    <property type="entry name" value="Glyco_trans_1"/>
</dbReference>
<keyword evidence="6 7" id="KW-0320">Glycogen biosynthesis</keyword>
<evidence type="ECO:0000256" key="6">
    <source>
        <dbReference type="ARBA" id="ARBA00023056"/>
    </source>
</evidence>
<evidence type="ECO:0000256" key="4">
    <source>
        <dbReference type="ARBA" id="ARBA00022676"/>
    </source>
</evidence>
<comment type="caution">
    <text evidence="10">The sequence shown here is derived from an EMBL/GenBank/DDBJ whole genome shotgun (WGS) entry which is preliminary data.</text>
</comment>
<organism evidence="10 11">
    <name type="scientific">Caproiciproducens galactitolivorans</name>
    <dbReference type="NCBI Taxonomy" id="642589"/>
    <lineage>
        <taxon>Bacteria</taxon>
        <taxon>Bacillati</taxon>
        <taxon>Bacillota</taxon>
        <taxon>Clostridia</taxon>
        <taxon>Eubacteriales</taxon>
        <taxon>Acutalibacteraceae</taxon>
        <taxon>Caproiciproducens</taxon>
    </lineage>
</organism>
<sequence>MKVLYCTSEARPFAATGGLADVAGSLPQALRLRLIGCRVVMPLYEDIPQELRDNMKFITSLSVPVAWRRQYCGVFEAKAGGVIYYLIDNQYYFKRHGLYGHYDDAERFAFLSRAALEMLPYIDFRPDVIHSNDWQTALVPIYFSIFYANNDWYKGIKTVQTIHNIQYQGKYGKELVEDVLGIPQSELSVLEYDGCINLLKGAIECANRVTTVSPTYAKEILDPWFSHDLDGILRERTWKLSGILNGIDVVDYDPANDTDLYAPFTAEDRSGKAVNKMELQKRLSLNEEPDTPLIGMVTRMVPHKGLDLVKDVLDQLMTENNMQFVVLGSGDWEYENFFKEMQSKYPGRLCACFGFVPELSRKIYAASDIFLMPSKSEPCGLAQMIALRYGAIPVVRETGGLKDSIQDSGDGQGNGFTFHNYDPGDMVYAVSRALEGYQNREGWDILVERAMKCDFSWGRSANEYIRLYRELMKENKS</sequence>
<comment type="caution">
    <text evidence="7">Lacks conserved residue(s) required for the propagation of feature annotation.</text>
</comment>
<dbReference type="RefSeq" id="WP_268059090.1">
    <property type="nucleotide sequence ID" value="NZ_JAPOHA010000014.1"/>
</dbReference>
<dbReference type="Pfam" id="PF00534">
    <property type="entry name" value="Glycos_transf_1"/>
    <property type="match status" value="1"/>
</dbReference>
<accession>A0ABT4BYM1</accession>
<dbReference type="InterPro" id="IPR013534">
    <property type="entry name" value="Starch_synth_cat_dom"/>
</dbReference>